<reference evidence="11 12" key="1">
    <citation type="submission" date="2020-10" db="EMBL/GenBank/DDBJ databases">
        <title>Connecting structure to function with the recovery of over 1000 high-quality activated sludge metagenome-assembled genomes encoding full-length rRNA genes using long-read sequencing.</title>
        <authorList>
            <person name="Singleton C.M."/>
            <person name="Petriglieri F."/>
            <person name="Kristensen J.M."/>
            <person name="Kirkegaard R.H."/>
            <person name="Michaelsen T.Y."/>
            <person name="Andersen M.H."/>
            <person name="Karst S.M."/>
            <person name="Dueholm M.S."/>
            <person name="Nielsen P.H."/>
            <person name="Albertsen M."/>
        </authorList>
    </citation>
    <scope>NUCLEOTIDE SEQUENCE [LARGE SCALE GENOMIC DNA]</scope>
    <source>
        <strain evidence="11">Ribe_18-Q3-R11-54_MAXAC.273</strain>
    </source>
</reference>
<keyword evidence="6 9" id="KW-0560">Oxidoreductase</keyword>
<dbReference type="GO" id="GO:0006569">
    <property type="term" value="P:L-tryptophan catabolic process"/>
    <property type="evidence" value="ECO:0007669"/>
    <property type="project" value="UniProtKB-UniRule"/>
</dbReference>
<evidence type="ECO:0000256" key="6">
    <source>
        <dbReference type="ARBA" id="ARBA00023002"/>
    </source>
</evidence>
<dbReference type="AlphaFoldDB" id="A0A9D7XNL6"/>
<accession>A0A9D7XNL6</accession>
<keyword evidence="5 9" id="KW-0521">NADP</keyword>
<dbReference type="EC" id="1.14.13.9" evidence="9"/>
<dbReference type="InterPro" id="IPR002938">
    <property type="entry name" value="FAD-bd"/>
</dbReference>
<organism evidence="11 12">
    <name type="scientific">Candidatus Opimibacter skivensis</name>
    <dbReference type="NCBI Taxonomy" id="2982028"/>
    <lineage>
        <taxon>Bacteria</taxon>
        <taxon>Pseudomonadati</taxon>
        <taxon>Bacteroidota</taxon>
        <taxon>Saprospiria</taxon>
        <taxon>Saprospirales</taxon>
        <taxon>Saprospiraceae</taxon>
        <taxon>Candidatus Opimibacter</taxon>
    </lineage>
</organism>
<dbReference type="Pfam" id="PF01494">
    <property type="entry name" value="FAD_binding_3"/>
    <property type="match status" value="1"/>
</dbReference>
<sequence>MSSNVIICGAGLCGTLLALRLAERGHRITLLEKREDPRKGALVAGRSINLALSDRGLAALDLIGLKKRALDISIPMLGRMIHSIDGSITRLLPYSGRPDEFIQSISRHGLNALLLDAAGEHANIDIQFGISIQHADVRHARVAGLKMGTTEKIDLSGDILIGTDGAGSDVRQGFMQIGSNIRFNYRQDWLDHGYKELEIPAGPGGTWSIEKNALHIWPRHSFMVIALPNLDGSFTVTLFLAFDGQPGFNQLNQKEEVLDFFQTQFPELVQLMPNLVDDFMLHPTGALGTVKCSPWHTDQTLLMGDAAHAVVPFYGQGMNCAMEDVRILDQCLDLHNENWSEAFNTYQLLRKKNTDAIADLAVENYTEMRDHVDNPNFIAKRQIEMQLEKNYPDYASKYNLVTFCEDIGYADAKERGHAQDDWLLDYCAKNDTRNLTAADLDKIYSELM</sequence>
<comment type="similarity">
    <text evidence="9">Belongs to the aromatic-ring hydroxylase family. KMO subfamily.</text>
</comment>
<comment type="caution">
    <text evidence="11">The sequence shown here is derived from an EMBL/GenBank/DDBJ whole genome shotgun (WGS) entry which is preliminary data.</text>
</comment>
<evidence type="ECO:0000256" key="8">
    <source>
        <dbReference type="ARBA" id="ARBA00047818"/>
    </source>
</evidence>
<evidence type="ECO:0000256" key="9">
    <source>
        <dbReference type="HAMAP-Rule" id="MF_01971"/>
    </source>
</evidence>
<evidence type="ECO:0000256" key="7">
    <source>
        <dbReference type="ARBA" id="ARBA00023033"/>
    </source>
</evidence>
<feature type="domain" description="FAD-binding" evidence="10">
    <location>
        <begin position="4"/>
        <end position="334"/>
    </location>
</feature>
<dbReference type="GO" id="GO:0019805">
    <property type="term" value="P:quinolinate biosynthetic process"/>
    <property type="evidence" value="ECO:0007669"/>
    <property type="project" value="UniProtKB-UniRule"/>
</dbReference>
<dbReference type="SUPFAM" id="SSF51905">
    <property type="entry name" value="FAD/NAD(P)-binding domain"/>
    <property type="match status" value="1"/>
</dbReference>
<dbReference type="HAMAP" id="MF_01971">
    <property type="entry name" value="Kynurenine_monooxygenase"/>
    <property type="match status" value="1"/>
</dbReference>
<keyword evidence="2 9" id="KW-0285">Flavoprotein</keyword>
<evidence type="ECO:0000256" key="2">
    <source>
        <dbReference type="ARBA" id="ARBA00022630"/>
    </source>
</evidence>
<dbReference type="GO" id="GO:0043420">
    <property type="term" value="P:anthranilate metabolic process"/>
    <property type="evidence" value="ECO:0007669"/>
    <property type="project" value="UniProtKB-UniRule"/>
</dbReference>
<dbReference type="InterPro" id="IPR027545">
    <property type="entry name" value="Kynurenine_monooxygenase"/>
</dbReference>
<dbReference type="GO" id="GO:0070189">
    <property type="term" value="P:kynurenine metabolic process"/>
    <property type="evidence" value="ECO:0007669"/>
    <property type="project" value="TreeGrafter"/>
</dbReference>
<evidence type="ECO:0000313" key="12">
    <source>
        <dbReference type="Proteomes" id="UP000808337"/>
    </source>
</evidence>
<keyword evidence="4 9" id="KW-0274">FAD</keyword>
<dbReference type="PANTHER" id="PTHR46028:SF2">
    <property type="entry name" value="KYNURENINE 3-MONOOXYGENASE"/>
    <property type="match status" value="1"/>
</dbReference>
<keyword evidence="7 9" id="KW-0503">Monooxygenase</keyword>
<evidence type="ECO:0000256" key="4">
    <source>
        <dbReference type="ARBA" id="ARBA00022827"/>
    </source>
</evidence>
<gene>
    <name evidence="9" type="primary">kmo</name>
    <name evidence="11" type="ORF">IPP15_07880</name>
</gene>
<evidence type="ECO:0000313" key="11">
    <source>
        <dbReference type="EMBL" id="MBK9982330.1"/>
    </source>
</evidence>
<evidence type="ECO:0000259" key="10">
    <source>
        <dbReference type="Pfam" id="PF01494"/>
    </source>
</evidence>
<evidence type="ECO:0000256" key="5">
    <source>
        <dbReference type="ARBA" id="ARBA00022857"/>
    </source>
</evidence>
<evidence type="ECO:0000256" key="1">
    <source>
        <dbReference type="ARBA" id="ARBA00001974"/>
    </source>
</evidence>
<dbReference type="GO" id="GO:0004502">
    <property type="term" value="F:kynurenine 3-monooxygenase activity"/>
    <property type="evidence" value="ECO:0007669"/>
    <property type="project" value="UniProtKB-UniRule"/>
</dbReference>
<dbReference type="EMBL" id="JADKGY010000006">
    <property type="protein sequence ID" value="MBK9982330.1"/>
    <property type="molecule type" value="Genomic_DNA"/>
</dbReference>
<dbReference type="FunFam" id="3.50.50.60:FF:000185">
    <property type="entry name" value="Kynurenine 3-monooxygenase"/>
    <property type="match status" value="1"/>
</dbReference>
<dbReference type="InterPro" id="IPR036188">
    <property type="entry name" value="FAD/NAD-bd_sf"/>
</dbReference>
<comment type="cofactor">
    <cofactor evidence="1 9">
        <name>FAD</name>
        <dbReference type="ChEBI" id="CHEBI:57692"/>
    </cofactor>
</comment>
<dbReference type="PANTHER" id="PTHR46028">
    <property type="entry name" value="KYNURENINE 3-MONOOXYGENASE"/>
    <property type="match status" value="1"/>
</dbReference>
<dbReference type="PRINTS" id="PR00420">
    <property type="entry name" value="RNGMNOXGNASE"/>
</dbReference>
<protein>
    <recommendedName>
        <fullName evidence="9">Kynurenine 3-monooxygenase</fullName>
        <ecNumber evidence="9">1.14.13.9</ecNumber>
    </recommendedName>
    <alternativeName>
        <fullName evidence="9">Kynurenine 3-hydroxylase</fullName>
    </alternativeName>
</protein>
<keyword evidence="3 9" id="KW-0662">Pyridine nucleotide biosynthesis</keyword>
<name>A0A9D7XNL6_9BACT</name>
<dbReference type="GO" id="GO:0019363">
    <property type="term" value="P:pyridine nucleotide biosynthetic process"/>
    <property type="evidence" value="ECO:0007669"/>
    <property type="project" value="UniProtKB-KW"/>
</dbReference>
<proteinExistence type="inferred from homology"/>
<evidence type="ECO:0000256" key="3">
    <source>
        <dbReference type="ARBA" id="ARBA00022642"/>
    </source>
</evidence>
<dbReference type="Gene3D" id="3.50.50.60">
    <property type="entry name" value="FAD/NAD(P)-binding domain"/>
    <property type="match status" value="1"/>
</dbReference>
<dbReference type="GO" id="GO:0071949">
    <property type="term" value="F:FAD binding"/>
    <property type="evidence" value="ECO:0007669"/>
    <property type="project" value="InterPro"/>
</dbReference>
<comment type="pathway">
    <text evidence="9">Cofactor biosynthesis; NAD(+) biosynthesis; quinolinate from L-kynurenine: step 1/3.</text>
</comment>
<comment type="function">
    <text evidence="9">Catalyzes the hydroxylation of L-kynurenine (L-Kyn) to form 3-hydroxy-L-kynurenine (L-3OHKyn). Required for synthesis of quinolinic acid.</text>
</comment>
<dbReference type="Proteomes" id="UP000808337">
    <property type="component" value="Unassembled WGS sequence"/>
</dbReference>
<comment type="catalytic activity">
    <reaction evidence="8 9">
        <text>L-kynurenine + NADPH + O2 + H(+) = 3-hydroxy-L-kynurenine + NADP(+) + H2O</text>
        <dbReference type="Rhea" id="RHEA:20545"/>
        <dbReference type="ChEBI" id="CHEBI:15377"/>
        <dbReference type="ChEBI" id="CHEBI:15378"/>
        <dbReference type="ChEBI" id="CHEBI:15379"/>
        <dbReference type="ChEBI" id="CHEBI:57783"/>
        <dbReference type="ChEBI" id="CHEBI:57959"/>
        <dbReference type="ChEBI" id="CHEBI:58125"/>
        <dbReference type="ChEBI" id="CHEBI:58349"/>
        <dbReference type="EC" id="1.14.13.9"/>
    </reaction>
</comment>